<dbReference type="GO" id="GO:0008201">
    <property type="term" value="F:heparin binding"/>
    <property type="evidence" value="ECO:0000318"/>
    <property type="project" value="GO_Central"/>
</dbReference>
<dbReference type="GO" id="GO:0005178">
    <property type="term" value="F:integrin binding"/>
    <property type="evidence" value="ECO:0000318"/>
    <property type="project" value="GO_Central"/>
</dbReference>
<keyword evidence="2" id="KW-1015">Disulfide bond</keyword>
<dbReference type="GO" id="GO:0007165">
    <property type="term" value="P:signal transduction"/>
    <property type="evidence" value="ECO:0000318"/>
    <property type="project" value="GO_Central"/>
</dbReference>
<dbReference type="PROSITE" id="PS50092">
    <property type="entry name" value="TSP1"/>
    <property type="match status" value="1"/>
</dbReference>
<proteinExistence type="predicted"/>
<dbReference type="CTD" id="108698573"/>
<comment type="caution">
    <text evidence="3">Lacks conserved residue(s) required for the propagation of feature annotation.</text>
</comment>
<dbReference type="GeneID" id="108698573"/>
<dbReference type="GO" id="GO:0005615">
    <property type="term" value="C:extracellular space"/>
    <property type="evidence" value="ECO:0000318"/>
    <property type="project" value="GO_Central"/>
</dbReference>
<organism evidence="6 7">
    <name type="scientific">Xenopus laevis</name>
    <name type="common">African clawed frog</name>
    <dbReference type="NCBI Taxonomy" id="8355"/>
    <lineage>
        <taxon>Eukaryota</taxon>
        <taxon>Metazoa</taxon>
        <taxon>Chordata</taxon>
        <taxon>Craniata</taxon>
        <taxon>Vertebrata</taxon>
        <taxon>Euteleostomi</taxon>
        <taxon>Amphibia</taxon>
        <taxon>Batrachia</taxon>
        <taxon>Anura</taxon>
        <taxon>Pipoidea</taxon>
        <taxon>Pipidae</taxon>
        <taxon>Xenopodinae</taxon>
        <taxon>Xenopus</taxon>
        <taxon>Xenopus</taxon>
    </lineage>
</organism>
<sequence>MALFNFIVGLVLLNVAFVFGDKQGCPHNCECPMSDTCTAEVEKISDTCGCGCEVCAQEDGDICDGLRPCNPNQNLSCEYPDLQGKPGVCRDISKDRETITKPVICNKDPTEWTPCSRSCGFGQSLRIKYDKETCTSRAEKRLCMIRPCKGDYSTANYTLMKITKNCNRVLRWSEPLRLNHRGCHTKHPLRPKFCGLCSDGRKCFPSDTETRSVPFKCPLSSKIVKRQFMWVVKCQCKNLLSAKNGKAEKGHKKKKERERKEEKFNTIEEEM</sequence>
<dbReference type="Proteomes" id="UP000186698">
    <property type="component" value="Chromosome 8L"/>
</dbReference>
<dbReference type="SUPFAM" id="SSF82895">
    <property type="entry name" value="TSP-1 type 1 repeat"/>
    <property type="match status" value="1"/>
</dbReference>
<feature type="signal peptide" evidence="5">
    <location>
        <begin position="1"/>
        <end position="20"/>
    </location>
</feature>
<evidence type="ECO:0000256" key="2">
    <source>
        <dbReference type="ARBA" id="ARBA00023157"/>
    </source>
</evidence>
<reference evidence="7" key="1">
    <citation type="submission" date="2025-08" db="UniProtKB">
        <authorList>
            <consortium name="RefSeq"/>
        </authorList>
    </citation>
    <scope>IDENTIFICATION</scope>
    <source>
        <strain evidence="7">J_2021</strain>
        <tissue evidence="7">Erythrocytes</tissue>
    </source>
</reference>
<evidence type="ECO:0000313" key="7">
    <source>
        <dbReference type="RefSeq" id="XP_018085653.1"/>
    </source>
</evidence>
<evidence type="ECO:0000256" key="5">
    <source>
        <dbReference type="SAM" id="SignalP"/>
    </source>
</evidence>
<evidence type="ECO:0000256" key="3">
    <source>
        <dbReference type="PROSITE-ProRule" id="PRU00039"/>
    </source>
</evidence>
<evidence type="ECO:0000313" key="8">
    <source>
        <dbReference type="Xenbase" id="XB-GENE-6488800"/>
    </source>
</evidence>
<feature type="chain" id="PRO_5043769546" evidence="5">
    <location>
        <begin position="21"/>
        <end position="271"/>
    </location>
</feature>
<dbReference type="GO" id="GO:0045597">
    <property type="term" value="P:positive regulation of cell differentiation"/>
    <property type="evidence" value="ECO:0000318"/>
    <property type="project" value="GO_Central"/>
</dbReference>
<dbReference type="SMART" id="SM00209">
    <property type="entry name" value="TSP1"/>
    <property type="match status" value="1"/>
</dbReference>
<feature type="region of interest" description="Disordered" evidence="4">
    <location>
        <begin position="245"/>
        <end position="271"/>
    </location>
</feature>
<name>A0A1L8F8K5_XENLA</name>
<dbReference type="RefSeq" id="XP_018085653.1">
    <property type="nucleotide sequence ID" value="XM_018230164.2"/>
</dbReference>
<dbReference type="PROSITE" id="PS01225">
    <property type="entry name" value="CTCK_2"/>
    <property type="match status" value="1"/>
</dbReference>
<evidence type="ECO:0000256" key="1">
    <source>
        <dbReference type="ARBA" id="ARBA00022729"/>
    </source>
</evidence>
<dbReference type="InterPro" id="IPR000884">
    <property type="entry name" value="TSP1_rpt"/>
</dbReference>
<dbReference type="AlphaFoldDB" id="A0A1L8F8K5"/>
<dbReference type="GO" id="GO:0031012">
    <property type="term" value="C:extracellular matrix"/>
    <property type="evidence" value="ECO:0000318"/>
    <property type="project" value="GO_Central"/>
</dbReference>
<dbReference type="Pfam" id="PF19035">
    <property type="entry name" value="TSP1_CCN"/>
    <property type="match status" value="1"/>
</dbReference>
<dbReference type="InterPro" id="IPR006207">
    <property type="entry name" value="Cys_knot_C"/>
</dbReference>
<dbReference type="SMART" id="SM00041">
    <property type="entry name" value="CT"/>
    <property type="match status" value="1"/>
</dbReference>
<dbReference type="Xenbase" id="XB-GENE-6488800">
    <property type="gene designation" value="ctgfl.L"/>
</dbReference>
<dbReference type="GO" id="GO:0007155">
    <property type="term" value="P:cell adhesion"/>
    <property type="evidence" value="ECO:0000318"/>
    <property type="project" value="GO_Central"/>
</dbReference>
<dbReference type="Bgee" id="108698573">
    <property type="expression patterns" value="Expressed in spleen and 14 other cell types or tissues"/>
</dbReference>
<evidence type="ECO:0000256" key="4">
    <source>
        <dbReference type="SAM" id="MobiDB-lite"/>
    </source>
</evidence>
<dbReference type="PaxDb" id="8355-A0A1L8F8K5"/>
<dbReference type="AGR" id="Xenbase:XB-GENE-6488800"/>
<keyword evidence="1 5" id="KW-0732">Signal</keyword>
<gene>
    <name evidence="7 8" type="primary">ctgfl.L</name>
</gene>
<accession>A0A1L8F8K5</accession>
<dbReference type="PANTHER" id="PTHR11348:SF36">
    <property type="entry name" value="CCN FAMILY MEMBER 2"/>
    <property type="match status" value="1"/>
</dbReference>
<protein>
    <submittedName>
        <fullName evidence="7">CCN family member 3 isoform X1</fullName>
    </submittedName>
</protein>
<feature type="compositionally biased region" description="Basic and acidic residues" evidence="4">
    <location>
        <begin position="258"/>
        <end position="271"/>
    </location>
</feature>
<dbReference type="KEGG" id="xla:108698573"/>
<dbReference type="InterPro" id="IPR043973">
    <property type="entry name" value="TSP1_CCN"/>
</dbReference>
<evidence type="ECO:0000313" key="6">
    <source>
        <dbReference type="Proteomes" id="UP000186698"/>
    </source>
</evidence>
<dbReference type="InterPro" id="IPR050941">
    <property type="entry name" value="CCN"/>
</dbReference>
<keyword evidence="6" id="KW-1185">Reference proteome</keyword>
<dbReference type="PANTHER" id="PTHR11348">
    <property type="entry name" value="CONNECTIVE TISSUE GROWTH FACTOR-RELATED"/>
    <property type="match status" value="1"/>
</dbReference>
<dbReference type="InterPro" id="IPR036383">
    <property type="entry name" value="TSP1_rpt_sf"/>
</dbReference>
<dbReference type="OrthoDB" id="365605at2759"/>
<dbReference type="OMA" id="CMIRPCK"/>